<dbReference type="InterPro" id="IPR036728">
    <property type="entry name" value="PBP_GOBP_sf"/>
</dbReference>
<evidence type="ECO:0000313" key="5">
    <source>
        <dbReference type="EMBL" id="CAA64446.1"/>
    </source>
</evidence>
<protein>
    <submittedName>
        <fullName evidence="5">Antennal binding protein X</fullName>
    </submittedName>
</protein>
<keyword evidence="4" id="KW-0732">Signal</keyword>
<evidence type="ECO:0000313" key="7">
    <source>
        <dbReference type="Proteomes" id="UP000005204"/>
    </source>
</evidence>
<keyword evidence="7" id="KW-1185">Reference proteome</keyword>
<dbReference type="FunFam" id="1.10.238.20:FF:000001">
    <property type="entry name" value="General odorant-binding protein lush"/>
    <property type="match status" value="1"/>
</dbReference>
<dbReference type="GO" id="GO:0005576">
    <property type="term" value="C:extracellular region"/>
    <property type="evidence" value="ECO:0007669"/>
    <property type="project" value="UniProtKB-SubCell"/>
</dbReference>
<dbReference type="PANTHER" id="PTHR21364:SF2">
    <property type="entry name" value="GENERAL ODORANT-BINDING PROTEIN 19A"/>
    <property type="match status" value="1"/>
</dbReference>
<dbReference type="GO" id="GO:0005549">
    <property type="term" value="F:odorant binding"/>
    <property type="evidence" value="ECO:0007669"/>
    <property type="project" value="InterPro"/>
</dbReference>
<feature type="signal peptide" evidence="4">
    <location>
        <begin position="1"/>
        <end position="19"/>
    </location>
</feature>
<dbReference type="GO" id="GO:0007608">
    <property type="term" value="P:sensory perception of smell"/>
    <property type="evidence" value="ECO:0007669"/>
    <property type="project" value="UniProtKB-ARBA"/>
</dbReference>
<dbReference type="PANTHER" id="PTHR21364">
    <property type="entry name" value="GENERAL ODORANT-BINDING PROTEIN 19A"/>
    <property type="match status" value="1"/>
</dbReference>
<dbReference type="EMBL" id="X94990">
    <property type="protein sequence ID" value="CAA64446.1"/>
    <property type="molecule type" value="mRNA"/>
</dbReference>
<evidence type="ECO:0000256" key="2">
    <source>
        <dbReference type="ARBA" id="ARBA00008098"/>
    </source>
</evidence>
<reference evidence="6" key="3">
    <citation type="submission" date="2022-06" db="UniProtKB">
        <authorList>
            <consortium name="EnsemblMetazoa"/>
        </authorList>
    </citation>
    <scope>IDENTIFICATION</scope>
    <source>
        <strain evidence="6">p50T (Dazao)</strain>
    </source>
</reference>
<dbReference type="Pfam" id="PF01395">
    <property type="entry name" value="PBP_GOBP"/>
    <property type="match status" value="1"/>
</dbReference>
<name>Q17186_BOMMO</name>
<dbReference type="KEGG" id="bmor:693053"/>
<evidence type="ECO:0000313" key="6">
    <source>
        <dbReference type="EnsemblMetazoa" id="NP_001037500.1"/>
    </source>
</evidence>
<dbReference type="InterPro" id="IPR006170">
    <property type="entry name" value="PBP/GOBP"/>
</dbReference>
<proteinExistence type="evidence at transcript level"/>
<keyword evidence="3" id="KW-0964">Secreted</keyword>
<evidence type="ECO:0000256" key="4">
    <source>
        <dbReference type="SAM" id="SignalP"/>
    </source>
</evidence>
<dbReference type="CDD" id="cd23992">
    <property type="entry name" value="PBP_GOBP"/>
    <property type="match status" value="1"/>
</dbReference>
<dbReference type="EnsemblMetazoa" id="NM_001044035.1">
    <property type="protein sequence ID" value="NP_001037500.1"/>
    <property type="gene ID" value="LOC693053"/>
</dbReference>
<dbReference type="Gene3D" id="1.10.238.20">
    <property type="entry name" value="Pheromone/general odorant binding protein domain"/>
    <property type="match status" value="1"/>
</dbReference>
<dbReference type="OrthoDB" id="5978988at2759"/>
<reference evidence="5" key="1">
    <citation type="journal article" date="1996" name="Insect Biochem. Mol. Biol.">
        <title>Binding proteins from the antennae of Bombyx mori.</title>
        <authorList>
            <person name="Krieger J."/>
            <person name="von Nickisch-Rosenegk E."/>
            <person name="Mameli M."/>
            <person name="Pelosi P."/>
            <person name="Breer H."/>
        </authorList>
    </citation>
    <scope>NUCLEOTIDE SEQUENCE</scope>
    <source>
        <tissue evidence="5">Antennae</tissue>
    </source>
</reference>
<organism evidence="5">
    <name type="scientific">Bombyx mori</name>
    <name type="common">Silk moth</name>
    <dbReference type="NCBI Taxonomy" id="7091"/>
    <lineage>
        <taxon>Eukaryota</taxon>
        <taxon>Metazoa</taxon>
        <taxon>Ecdysozoa</taxon>
        <taxon>Arthropoda</taxon>
        <taxon>Hexapoda</taxon>
        <taxon>Insecta</taxon>
        <taxon>Pterygota</taxon>
        <taxon>Neoptera</taxon>
        <taxon>Endopterygota</taxon>
        <taxon>Lepidoptera</taxon>
        <taxon>Glossata</taxon>
        <taxon>Ditrysia</taxon>
        <taxon>Bombycoidea</taxon>
        <taxon>Bombycidae</taxon>
        <taxon>Bombycinae</taxon>
        <taxon>Bombyx</taxon>
    </lineage>
</organism>
<feature type="chain" id="PRO_5036440789" evidence="4">
    <location>
        <begin position="20"/>
        <end position="137"/>
    </location>
</feature>
<gene>
    <name evidence="6" type="primary">693053</name>
</gene>
<dbReference type="SMART" id="SM00708">
    <property type="entry name" value="PhBP"/>
    <property type="match status" value="1"/>
</dbReference>
<evidence type="ECO:0000256" key="1">
    <source>
        <dbReference type="ARBA" id="ARBA00004613"/>
    </source>
</evidence>
<dbReference type="SUPFAM" id="SSF47565">
    <property type="entry name" value="Insect pheromone/odorant-binding proteins"/>
    <property type="match status" value="1"/>
</dbReference>
<accession>Q17186</accession>
<dbReference type="AlphaFoldDB" id="Q17186"/>
<dbReference type="HOGENOM" id="CLU_107288_1_1_1"/>
<reference evidence="7" key="2">
    <citation type="journal article" date="2008" name="Insect Biochem. Mol. Biol.">
        <title>The genome of a lepidopteran model insect, the silkworm Bombyx mori.</title>
        <authorList>
            <consortium name="International Silkworm Genome Consortium"/>
        </authorList>
    </citation>
    <scope>NUCLEOTIDE SEQUENCE [LARGE SCALE GENOMIC DNA]</scope>
    <source>
        <strain evidence="7">p50T</strain>
    </source>
</reference>
<dbReference type="Proteomes" id="UP000005204">
    <property type="component" value="Unassembled WGS sequence"/>
</dbReference>
<sequence>MAVHIFLILASYMALAAHGQLHDEIAELAAMVRENCADESSVDLNLVEKVNAGTDLATITDGKLKCYIKCTMETAGMMSDGVVDVEAVLSLLPDSLKTKNEASLKKCDTQKGSDDCDTAYLTQICWQAANKADYFLI</sequence>
<comment type="similarity">
    <text evidence="2">Belongs to the PBP/GOBP family.</text>
</comment>
<comment type="subcellular location">
    <subcellularLocation>
        <location evidence="1">Secreted</location>
    </subcellularLocation>
</comment>
<evidence type="ECO:0000256" key="3">
    <source>
        <dbReference type="ARBA" id="ARBA00022525"/>
    </source>
</evidence>